<dbReference type="OrthoDB" id="19653at2759"/>
<dbReference type="SUPFAM" id="SSF53474">
    <property type="entry name" value="alpha/beta-Hydrolases"/>
    <property type="match status" value="1"/>
</dbReference>
<dbReference type="PANTHER" id="PTHR43142:SF1">
    <property type="entry name" value="CARBOXYLIC ESTER HYDROLASE"/>
    <property type="match status" value="1"/>
</dbReference>
<evidence type="ECO:0000313" key="8">
    <source>
        <dbReference type="EMBL" id="CAH0553724.1"/>
    </source>
</evidence>
<feature type="chain" id="PRO_5040529573" description="Carboxylic ester hydrolase" evidence="6">
    <location>
        <begin position="18"/>
        <end position="554"/>
    </location>
</feature>
<evidence type="ECO:0000313" key="9">
    <source>
        <dbReference type="Proteomes" id="UP001154078"/>
    </source>
</evidence>
<keyword evidence="6" id="KW-0732">Signal</keyword>
<gene>
    <name evidence="8" type="ORF">MELIAE_LOCUS5647</name>
</gene>
<evidence type="ECO:0000256" key="4">
    <source>
        <dbReference type="ARBA" id="ARBA00023157"/>
    </source>
</evidence>
<dbReference type="PANTHER" id="PTHR43142">
    <property type="entry name" value="CARBOXYLIC ESTER HYDROLASE"/>
    <property type="match status" value="1"/>
</dbReference>
<evidence type="ECO:0000256" key="2">
    <source>
        <dbReference type="ARBA" id="ARBA00022487"/>
    </source>
</evidence>
<dbReference type="Proteomes" id="UP001154078">
    <property type="component" value="Chromosome 3"/>
</dbReference>
<keyword evidence="5" id="KW-0325">Glycoprotein</keyword>
<keyword evidence="2" id="KW-0719">Serine esterase</keyword>
<dbReference type="PROSITE" id="PS00122">
    <property type="entry name" value="CARBOXYLESTERASE_B_1"/>
    <property type="match status" value="1"/>
</dbReference>
<accession>A0A9P0B0F3</accession>
<dbReference type="AlphaFoldDB" id="A0A9P0B0F3"/>
<comment type="similarity">
    <text evidence="1 6">Belongs to the type-B carboxylesterase/lipase family.</text>
</comment>
<dbReference type="GO" id="GO:0052689">
    <property type="term" value="F:carboxylic ester hydrolase activity"/>
    <property type="evidence" value="ECO:0007669"/>
    <property type="project" value="UniProtKB-KW"/>
</dbReference>
<evidence type="ECO:0000256" key="6">
    <source>
        <dbReference type="RuleBase" id="RU361235"/>
    </source>
</evidence>
<protein>
    <recommendedName>
        <fullName evidence="6">Carboxylic ester hydrolase</fullName>
        <ecNumber evidence="6">3.1.1.-</ecNumber>
    </recommendedName>
</protein>
<evidence type="ECO:0000256" key="3">
    <source>
        <dbReference type="ARBA" id="ARBA00022801"/>
    </source>
</evidence>
<sequence>MIKCAPLLIILFGLVSAQGPIVETLNGKILGKIRTTRANVTYYSYTEVPFAKPPIGKLRFQPPEPVQNWEGILDCTKSTKICYQVWNDVKEETEDCLLLNIFTPIAPRQNASLPVIFHMFAGGFVFGLSTFDSNGPHYFMEYDVVIVTVNYRIGPFGFLSTGDTIVPGNMGLKDQNMALRWLQKNIQFFGGDPNKVTIFGMSAGSASVTYHVISKQSKGLFRAAMGESGSALCPWTYQRYAKKVAHQLAKLVDPNFNSSCSKQLLTLLQNVSARDIDKVSNRVNPGYTMELIFGFKYAPVIEPEHDGAFITKNIYVSIEKGEFTRVPMMLGIASEEGLLQVGDNRTEFREKMASFDNNLTEIVPFDLHITDPTLKETVGREIRNIYTDGMFQNSDAASTKHLSDTCFSRAIIKHVELHSKYADAFLYQFSYDGTITKPIMPYYVKGAERVAHTEYSTYIWAYNDNDDITSFPESDILTSKRYLTLLTNFAKTMNPTPKEDDMLQNISWPKVEIKNYQYLDIDTDLSVKKNPKEESYTKWVDLYERRGVKPYDTY</sequence>
<reference evidence="8" key="1">
    <citation type="submission" date="2021-12" db="EMBL/GenBank/DDBJ databases">
        <authorList>
            <person name="King R."/>
        </authorList>
    </citation>
    <scope>NUCLEOTIDE SEQUENCE</scope>
</reference>
<evidence type="ECO:0000256" key="1">
    <source>
        <dbReference type="ARBA" id="ARBA00005964"/>
    </source>
</evidence>
<dbReference type="Gene3D" id="3.40.50.1820">
    <property type="entry name" value="alpha/beta hydrolase"/>
    <property type="match status" value="1"/>
</dbReference>
<feature type="signal peptide" evidence="6">
    <location>
        <begin position="1"/>
        <end position="17"/>
    </location>
</feature>
<organism evidence="8 9">
    <name type="scientific">Brassicogethes aeneus</name>
    <name type="common">Rape pollen beetle</name>
    <name type="synonym">Meligethes aeneus</name>
    <dbReference type="NCBI Taxonomy" id="1431903"/>
    <lineage>
        <taxon>Eukaryota</taxon>
        <taxon>Metazoa</taxon>
        <taxon>Ecdysozoa</taxon>
        <taxon>Arthropoda</taxon>
        <taxon>Hexapoda</taxon>
        <taxon>Insecta</taxon>
        <taxon>Pterygota</taxon>
        <taxon>Neoptera</taxon>
        <taxon>Endopterygota</taxon>
        <taxon>Coleoptera</taxon>
        <taxon>Polyphaga</taxon>
        <taxon>Cucujiformia</taxon>
        <taxon>Nitidulidae</taxon>
        <taxon>Meligethinae</taxon>
        <taxon>Brassicogethes</taxon>
    </lineage>
</organism>
<dbReference type="EMBL" id="OV121134">
    <property type="protein sequence ID" value="CAH0553724.1"/>
    <property type="molecule type" value="Genomic_DNA"/>
</dbReference>
<dbReference type="EC" id="3.1.1.-" evidence="6"/>
<name>A0A9P0B0F3_BRAAE</name>
<evidence type="ECO:0000256" key="5">
    <source>
        <dbReference type="ARBA" id="ARBA00023180"/>
    </source>
</evidence>
<keyword evidence="9" id="KW-1185">Reference proteome</keyword>
<evidence type="ECO:0000259" key="7">
    <source>
        <dbReference type="Pfam" id="PF00135"/>
    </source>
</evidence>
<feature type="domain" description="Carboxylesterase type B" evidence="7">
    <location>
        <begin position="19"/>
        <end position="539"/>
    </location>
</feature>
<dbReference type="InterPro" id="IPR002018">
    <property type="entry name" value="CarbesteraseB"/>
</dbReference>
<keyword evidence="3 6" id="KW-0378">Hydrolase</keyword>
<dbReference type="Pfam" id="PF00135">
    <property type="entry name" value="COesterase"/>
    <property type="match status" value="1"/>
</dbReference>
<proteinExistence type="inferred from homology"/>
<dbReference type="InterPro" id="IPR019826">
    <property type="entry name" value="Carboxylesterase_B_AS"/>
</dbReference>
<dbReference type="InterPro" id="IPR029058">
    <property type="entry name" value="AB_hydrolase_fold"/>
</dbReference>
<keyword evidence="4" id="KW-1015">Disulfide bond</keyword>